<organism evidence="1 2">
    <name type="scientific">Caulobacter hibisci</name>
    <dbReference type="NCBI Taxonomy" id="2035993"/>
    <lineage>
        <taxon>Bacteria</taxon>
        <taxon>Pseudomonadati</taxon>
        <taxon>Pseudomonadota</taxon>
        <taxon>Alphaproteobacteria</taxon>
        <taxon>Caulobacterales</taxon>
        <taxon>Caulobacteraceae</taxon>
        <taxon>Caulobacter</taxon>
    </lineage>
</organism>
<dbReference type="RefSeq" id="WP_198576972.1">
    <property type="nucleotide sequence ID" value="NZ_JADWOX010000010.1"/>
</dbReference>
<dbReference type="EMBL" id="JADWOX010000010">
    <property type="protein sequence ID" value="MBI1685062.1"/>
    <property type="molecule type" value="Genomic_DNA"/>
</dbReference>
<accession>A0ABS0SZJ7</accession>
<evidence type="ECO:0000313" key="2">
    <source>
        <dbReference type="Proteomes" id="UP000639859"/>
    </source>
</evidence>
<sequence>MDEAWKRIDGFQGLVDWFGHVPSFHDGYLLSLRIDFPTEAVLVLHGWDMTDRIDARGYFELEKHFVATFRLTGVVKVDLEDADHAGSIVERLTVVGDGDQLVFAINPILGTGGLLRCLKASVSFEPGKPTT</sequence>
<evidence type="ECO:0000313" key="1">
    <source>
        <dbReference type="EMBL" id="MBI1685062.1"/>
    </source>
</evidence>
<name>A0ABS0SZJ7_9CAUL</name>
<keyword evidence="2" id="KW-1185">Reference proteome</keyword>
<proteinExistence type="predicted"/>
<gene>
    <name evidence="1" type="ORF">I4Q42_15430</name>
</gene>
<reference evidence="1 2" key="1">
    <citation type="submission" date="2020-11" db="EMBL/GenBank/DDBJ databases">
        <title>genome sequence of strain KACC 18849.</title>
        <authorList>
            <person name="Gao J."/>
            <person name="Zhang X."/>
        </authorList>
    </citation>
    <scope>NUCLEOTIDE SEQUENCE [LARGE SCALE GENOMIC DNA]</scope>
    <source>
        <strain evidence="1 2">KACC 18849</strain>
    </source>
</reference>
<comment type="caution">
    <text evidence="1">The sequence shown here is derived from an EMBL/GenBank/DDBJ whole genome shotgun (WGS) entry which is preliminary data.</text>
</comment>
<dbReference type="Proteomes" id="UP000639859">
    <property type="component" value="Unassembled WGS sequence"/>
</dbReference>
<protein>
    <submittedName>
        <fullName evidence="1">Uncharacterized protein</fullName>
    </submittedName>
</protein>